<dbReference type="EMBL" id="JAVYJV010000019">
    <property type="protein sequence ID" value="KAK4345036.1"/>
    <property type="molecule type" value="Genomic_DNA"/>
</dbReference>
<reference evidence="2" key="1">
    <citation type="submission" date="2023-12" db="EMBL/GenBank/DDBJ databases">
        <title>Genome assembly of Anisodus tanguticus.</title>
        <authorList>
            <person name="Wang Y.-J."/>
        </authorList>
    </citation>
    <scope>NUCLEOTIDE SEQUENCE</scope>
    <source>
        <strain evidence="2">KB-2021</strain>
        <tissue evidence="2">Leaf</tissue>
    </source>
</reference>
<dbReference type="AlphaFoldDB" id="A0AAE1R545"/>
<dbReference type="NCBIfam" id="TIGR01640">
    <property type="entry name" value="F_box_assoc_1"/>
    <property type="match status" value="1"/>
</dbReference>
<name>A0AAE1R545_9SOLA</name>
<dbReference type="PANTHER" id="PTHR31672">
    <property type="entry name" value="BNACNNG10540D PROTEIN"/>
    <property type="match status" value="1"/>
</dbReference>
<protein>
    <recommendedName>
        <fullName evidence="1">F-box domain-containing protein</fullName>
    </recommendedName>
</protein>
<dbReference type="InterPro" id="IPR001810">
    <property type="entry name" value="F-box_dom"/>
</dbReference>
<evidence type="ECO:0000313" key="3">
    <source>
        <dbReference type="Proteomes" id="UP001291623"/>
    </source>
</evidence>
<keyword evidence="3" id="KW-1185">Reference proteome</keyword>
<dbReference type="InterPro" id="IPR006527">
    <property type="entry name" value="F-box-assoc_dom_typ1"/>
</dbReference>
<comment type="caution">
    <text evidence="2">The sequence shown here is derived from an EMBL/GenBank/DDBJ whole genome shotgun (WGS) entry which is preliminary data.</text>
</comment>
<sequence length="394" mass="44720">MTDANPYFPPDLLIEILLKLPVKSLIRFTIVSKSWHSLITSPSFISTHLSQKNQNTQNTLLLLRRYNNTHNKEHYSLFQDIKNQPFSLNFTMELNFPVNCQLGYYRIVGTCNGVVCLCDDLFGELKSLFLWNPSIQKITTLPLPLIKPQQPHMFVLGFGANNDDDYKLVRLVYNINDDVVSRYSIPPEVEIFSLNSGVWRRVIGVGVKRCMVEFMWSQVFLNGAVHWIAYDVDPTNGGVRSSVMAFSVADEVFKEIMLPEGLVGEIAINLSVMVFEGSLAVVKYEREIDGGSCEVWVMKSYGVLESWSRLYRVNLVEDMEKVVGFRCNGEVLFSTRGNDMVFYDPSSGDKKDLGIRGSARSFYIQNYVESLVLLRGNSVVSDEFLEGMGILSMQ</sequence>
<dbReference type="InterPro" id="IPR017451">
    <property type="entry name" value="F-box-assoc_interact_dom"/>
</dbReference>
<feature type="domain" description="F-box" evidence="1">
    <location>
        <begin position="2"/>
        <end position="48"/>
    </location>
</feature>
<dbReference type="Proteomes" id="UP001291623">
    <property type="component" value="Unassembled WGS sequence"/>
</dbReference>
<dbReference type="Gene3D" id="1.20.1280.50">
    <property type="match status" value="1"/>
</dbReference>
<accession>A0AAE1R545</accession>
<dbReference type="PROSITE" id="PS50181">
    <property type="entry name" value="FBOX"/>
    <property type="match status" value="1"/>
</dbReference>
<dbReference type="InterPro" id="IPR050796">
    <property type="entry name" value="SCF_F-box_component"/>
</dbReference>
<dbReference type="PANTHER" id="PTHR31672:SF10">
    <property type="entry name" value="F-BOX DOMAIN-CONTAINING PROTEIN"/>
    <property type="match status" value="1"/>
</dbReference>
<dbReference type="CDD" id="cd22157">
    <property type="entry name" value="F-box_AtFBW1-like"/>
    <property type="match status" value="1"/>
</dbReference>
<dbReference type="InterPro" id="IPR036047">
    <property type="entry name" value="F-box-like_dom_sf"/>
</dbReference>
<organism evidence="2 3">
    <name type="scientific">Anisodus tanguticus</name>
    <dbReference type="NCBI Taxonomy" id="243964"/>
    <lineage>
        <taxon>Eukaryota</taxon>
        <taxon>Viridiplantae</taxon>
        <taxon>Streptophyta</taxon>
        <taxon>Embryophyta</taxon>
        <taxon>Tracheophyta</taxon>
        <taxon>Spermatophyta</taxon>
        <taxon>Magnoliopsida</taxon>
        <taxon>eudicotyledons</taxon>
        <taxon>Gunneridae</taxon>
        <taxon>Pentapetalae</taxon>
        <taxon>asterids</taxon>
        <taxon>lamiids</taxon>
        <taxon>Solanales</taxon>
        <taxon>Solanaceae</taxon>
        <taxon>Solanoideae</taxon>
        <taxon>Hyoscyameae</taxon>
        <taxon>Anisodus</taxon>
    </lineage>
</organism>
<evidence type="ECO:0000313" key="2">
    <source>
        <dbReference type="EMBL" id="KAK4345036.1"/>
    </source>
</evidence>
<dbReference type="Pfam" id="PF07734">
    <property type="entry name" value="FBA_1"/>
    <property type="match status" value="1"/>
</dbReference>
<evidence type="ECO:0000259" key="1">
    <source>
        <dbReference type="PROSITE" id="PS50181"/>
    </source>
</evidence>
<dbReference type="Pfam" id="PF00646">
    <property type="entry name" value="F-box"/>
    <property type="match status" value="1"/>
</dbReference>
<dbReference type="SUPFAM" id="SSF81383">
    <property type="entry name" value="F-box domain"/>
    <property type="match status" value="1"/>
</dbReference>
<gene>
    <name evidence="2" type="ORF">RND71_035212</name>
</gene>
<dbReference type="SMART" id="SM00256">
    <property type="entry name" value="FBOX"/>
    <property type="match status" value="1"/>
</dbReference>
<proteinExistence type="predicted"/>